<dbReference type="EMBL" id="JAZGQL010000005">
    <property type="protein sequence ID" value="MEE6306818.1"/>
    <property type="molecule type" value="Genomic_DNA"/>
</dbReference>
<proteinExistence type="predicted"/>
<dbReference type="RefSeq" id="WP_331207148.1">
    <property type="nucleotide sequence ID" value="NZ_JAZGQL010000005.1"/>
</dbReference>
<evidence type="ECO:0000313" key="1">
    <source>
        <dbReference type="EMBL" id="MEE6306818.1"/>
    </source>
</evidence>
<organism evidence="1 2">
    <name type="scientific">Plantactinospora veratri</name>
    <dbReference type="NCBI Taxonomy" id="1436122"/>
    <lineage>
        <taxon>Bacteria</taxon>
        <taxon>Bacillati</taxon>
        <taxon>Actinomycetota</taxon>
        <taxon>Actinomycetes</taxon>
        <taxon>Micromonosporales</taxon>
        <taxon>Micromonosporaceae</taxon>
        <taxon>Plantactinospora</taxon>
    </lineage>
</organism>
<protein>
    <submittedName>
        <fullName evidence="1">Flavin reductase</fullName>
    </submittedName>
</protein>
<evidence type="ECO:0000313" key="2">
    <source>
        <dbReference type="Proteomes" id="UP001339911"/>
    </source>
</evidence>
<keyword evidence="2" id="KW-1185">Reference proteome</keyword>
<comment type="caution">
    <text evidence="1">The sequence shown here is derived from an EMBL/GenBank/DDBJ whole genome shotgun (WGS) entry which is preliminary data.</text>
</comment>
<gene>
    <name evidence="1" type="ORF">V1634_08270</name>
</gene>
<dbReference type="Proteomes" id="UP001339911">
    <property type="component" value="Unassembled WGS sequence"/>
</dbReference>
<sequence length="91" mass="10419">MPRARRSGIAVIGPEERWRVHTPVRRSYRCRACGCNWPCQPARLALLTSFRGDRLGLMVYLGAHLARAMQELPDVHPALLAGQLLYWVPRR</sequence>
<reference evidence="1 2" key="1">
    <citation type="submission" date="2024-01" db="EMBL/GenBank/DDBJ databases">
        <title>Genome insights into Plantactinospora veratri sp. nov.</title>
        <authorList>
            <person name="Wang L."/>
        </authorList>
    </citation>
    <scope>NUCLEOTIDE SEQUENCE [LARGE SCALE GENOMIC DNA]</scope>
    <source>
        <strain evidence="1 2">NEAU-FHS4</strain>
    </source>
</reference>
<accession>A0ABU7SA49</accession>
<name>A0ABU7SA49_9ACTN</name>